<gene>
    <name evidence="3" type="ORF">B0H94_11021</name>
</gene>
<keyword evidence="1" id="KW-1133">Transmembrane helix</keyword>
<dbReference type="GO" id="GO:0008800">
    <property type="term" value="F:beta-lactamase activity"/>
    <property type="evidence" value="ECO:0007669"/>
    <property type="project" value="InterPro"/>
</dbReference>
<dbReference type="PANTHER" id="PTHR35333:SF3">
    <property type="entry name" value="BETA-LACTAMASE-TYPE TRANSPEPTIDASE FOLD CONTAINING PROTEIN"/>
    <property type="match status" value="1"/>
</dbReference>
<dbReference type="GO" id="GO:0004180">
    <property type="term" value="F:carboxypeptidase activity"/>
    <property type="evidence" value="ECO:0007669"/>
    <property type="project" value="UniProtKB-KW"/>
</dbReference>
<keyword evidence="1" id="KW-0812">Transmembrane</keyword>
<keyword evidence="3" id="KW-0645">Protease</keyword>
<dbReference type="InterPro" id="IPR000871">
    <property type="entry name" value="Beta-lactam_class-A"/>
</dbReference>
<evidence type="ECO:0000313" key="3">
    <source>
        <dbReference type="EMBL" id="PSL43546.1"/>
    </source>
</evidence>
<evidence type="ECO:0000313" key="4">
    <source>
        <dbReference type="Proteomes" id="UP000242310"/>
    </source>
</evidence>
<sequence length="440" mass="49621">MIELLFLVLIIGLFIQEAYQWFVVKKRTVMSYVRLSGIVIAVGYIAVYSYIYGSIDWTNSFLIILAVLFIFNEEKGLISKWLLRVFSVFLFWLGVSQLHTQGTASDVFNYFAEDPESASIVYIEDEEVKVAVNESEALPMASTYKTVLALTFAKQAAKGDLNPEENVSLKTLERLHIPDSDGGGHQAWLDQLSDETNAAGEVRLLKVAEGMMTYSSNANTDYLLQELGTEEVNGVLEDMEMQHHTKPHPVVGSLMLAERKQQENSDASEEEIAASLAELSEDAYREKAWDVHAELLAEEADYAQESFRQPLKQQRVWSDRLPQGTAEEYAKMMQAVQNRDLPFQSDEEVLANLFEWESAGSQFHEYYTPVVGGKGGSTAFVRTEAVYAEKGDGTKMQLVVLLDDLERDEQQRLSGGVSDFVQAMIEEEDFRQNVIERLGH</sequence>
<organism evidence="3 4">
    <name type="scientific">Salsuginibacillus halophilus</name>
    <dbReference type="NCBI Taxonomy" id="517424"/>
    <lineage>
        <taxon>Bacteria</taxon>
        <taxon>Bacillati</taxon>
        <taxon>Bacillota</taxon>
        <taxon>Bacilli</taxon>
        <taxon>Bacillales</taxon>
        <taxon>Bacillaceae</taxon>
        <taxon>Salsuginibacillus</taxon>
    </lineage>
</organism>
<reference evidence="3 4" key="1">
    <citation type="submission" date="2018-03" db="EMBL/GenBank/DDBJ databases">
        <title>Genomic Encyclopedia of Type Strains, Phase III (KMG-III): the genomes of soil and plant-associated and newly described type strains.</title>
        <authorList>
            <person name="Whitman W."/>
        </authorList>
    </citation>
    <scope>NUCLEOTIDE SEQUENCE [LARGE SCALE GENOMIC DNA]</scope>
    <source>
        <strain evidence="3 4">CGMCC 1.07653</strain>
    </source>
</reference>
<dbReference type="Gene3D" id="3.40.710.10">
    <property type="entry name" value="DD-peptidase/beta-lactamase superfamily"/>
    <property type="match status" value="1"/>
</dbReference>
<name>A0A2P8HBF6_9BACI</name>
<dbReference type="Proteomes" id="UP000242310">
    <property type="component" value="Unassembled WGS sequence"/>
</dbReference>
<evidence type="ECO:0000256" key="1">
    <source>
        <dbReference type="SAM" id="Phobius"/>
    </source>
</evidence>
<dbReference type="PANTHER" id="PTHR35333">
    <property type="entry name" value="BETA-LACTAMASE"/>
    <property type="match status" value="1"/>
</dbReference>
<dbReference type="AlphaFoldDB" id="A0A2P8HBF6"/>
<dbReference type="GO" id="GO:0046677">
    <property type="term" value="P:response to antibiotic"/>
    <property type="evidence" value="ECO:0007669"/>
    <property type="project" value="InterPro"/>
</dbReference>
<feature type="transmembrane region" description="Helical" evidence="1">
    <location>
        <begin position="31"/>
        <end position="51"/>
    </location>
</feature>
<feature type="domain" description="Beta-lactamase class A catalytic" evidence="2">
    <location>
        <begin position="125"/>
        <end position="400"/>
    </location>
</feature>
<dbReference type="InterPro" id="IPR045155">
    <property type="entry name" value="Beta-lactam_cat"/>
</dbReference>
<proteinExistence type="predicted"/>
<evidence type="ECO:0000259" key="2">
    <source>
        <dbReference type="Pfam" id="PF13354"/>
    </source>
</evidence>
<dbReference type="SUPFAM" id="SSF56601">
    <property type="entry name" value="beta-lactamase/transpeptidase-like"/>
    <property type="match status" value="1"/>
</dbReference>
<keyword evidence="1" id="KW-0472">Membrane</keyword>
<dbReference type="GO" id="GO:0030655">
    <property type="term" value="P:beta-lactam antibiotic catabolic process"/>
    <property type="evidence" value="ECO:0007669"/>
    <property type="project" value="InterPro"/>
</dbReference>
<keyword evidence="3" id="KW-0121">Carboxypeptidase</keyword>
<dbReference type="RefSeq" id="WP_181315358.1">
    <property type="nucleotide sequence ID" value="NZ_PYAV01000010.1"/>
</dbReference>
<dbReference type="Pfam" id="PF13354">
    <property type="entry name" value="Beta-lactamase2"/>
    <property type="match status" value="1"/>
</dbReference>
<protein>
    <submittedName>
        <fullName evidence="3">D-alanyl-D-alanine carboxypeptidase</fullName>
    </submittedName>
</protein>
<accession>A0A2P8HBF6</accession>
<feature type="transmembrane region" description="Helical" evidence="1">
    <location>
        <begin position="6"/>
        <end position="24"/>
    </location>
</feature>
<keyword evidence="3" id="KW-0378">Hydrolase</keyword>
<comment type="caution">
    <text evidence="3">The sequence shown here is derived from an EMBL/GenBank/DDBJ whole genome shotgun (WGS) entry which is preliminary data.</text>
</comment>
<keyword evidence="4" id="KW-1185">Reference proteome</keyword>
<dbReference type="InterPro" id="IPR012338">
    <property type="entry name" value="Beta-lactam/transpept-like"/>
</dbReference>
<dbReference type="EMBL" id="PYAV01000010">
    <property type="protein sequence ID" value="PSL43546.1"/>
    <property type="molecule type" value="Genomic_DNA"/>
</dbReference>